<reference evidence="3" key="1">
    <citation type="journal article" date="2019" name="Int. J. Syst. Evol. Microbiol.">
        <title>The Global Catalogue of Microorganisms (GCM) 10K type strain sequencing project: providing services to taxonomists for standard genome sequencing and annotation.</title>
        <authorList>
            <consortium name="The Broad Institute Genomics Platform"/>
            <consortium name="The Broad Institute Genome Sequencing Center for Infectious Disease"/>
            <person name="Wu L."/>
            <person name="Ma J."/>
        </authorList>
    </citation>
    <scope>NUCLEOTIDE SEQUENCE [LARGE SCALE GENOMIC DNA]</scope>
    <source>
        <strain evidence="3">CCUG 58127</strain>
    </source>
</reference>
<dbReference type="InterPro" id="IPR006531">
    <property type="entry name" value="Gp5/Vgr_OB"/>
</dbReference>
<protein>
    <submittedName>
        <fullName evidence="2">Phage baseplate assembly protein V</fullName>
    </submittedName>
</protein>
<dbReference type="Pfam" id="PF04717">
    <property type="entry name" value="Phage_base_V"/>
    <property type="match status" value="1"/>
</dbReference>
<accession>A0ABW2AG38</accession>
<organism evidence="2 3">
    <name type="scientific">Flexivirga alba</name>
    <dbReference type="NCBI Taxonomy" id="702742"/>
    <lineage>
        <taxon>Bacteria</taxon>
        <taxon>Bacillati</taxon>
        <taxon>Actinomycetota</taxon>
        <taxon>Actinomycetes</taxon>
        <taxon>Micrococcales</taxon>
        <taxon>Dermacoccaceae</taxon>
        <taxon>Flexivirga</taxon>
    </lineage>
</organism>
<dbReference type="EMBL" id="JBHSWH010000001">
    <property type="protein sequence ID" value="MFC6705785.1"/>
    <property type="molecule type" value="Genomic_DNA"/>
</dbReference>
<dbReference type="RefSeq" id="WP_382401233.1">
    <property type="nucleotide sequence ID" value="NZ_JBHSWH010000001.1"/>
</dbReference>
<comment type="caution">
    <text evidence="2">The sequence shown here is derived from an EMBL/GenBank/DDBJ whole genome shotgun (WGS) entry which is preliminary data.</text>
</comment>
<dbReference type="Gene3D" id="2.40.50.230">
    <property type="entry name" value="Gp5 N-terminal domain"/>
    <property type="match status" value="1"/>
</dbReference>
<evidence type="ECO:0000259" key="1">
    <source>
        <dbReference type="Pfam" id="PF04717"/>
    </source>
</evidence>
<feature type="domain" description="Gp5/Type VI secretion system Vgr protein OB-fold" evidence="1">
    <location>
        <begin position="10"/>
        <end position="82"/>
    </location>
</feature>
<gene>
    <name evidence="2" type="ORF">ACFQDH_11025</name>
</gene>
<dbReference type="SUPFAM" id="SSF69255">
    <property type="entry name" value="gp5 N-terminal domain-like"/>
    <property type="match status" value="1"/>
</dbReference>
<keyword evidence="3" id="KW-1185">Reference proteome</keyword>
<sequence>MTDTLTGVVIGLITDVDDPLGQGRVQIKLPWLSDDPHGWAPVASPMAGEKRGYWFRPEVGDEALVTFLQGDGDHPFVIGFLHNGVDVPPSDGIDQHVRRVRSVAGHVVDLDDRSGQEKVRVRTNGGHVLELRDSDATIALTTSGGQQVTLQDTPAQIELTTDTGTKVILTDAPSEVRVSTVGGVSLAISDTGVTLTAATAPVTVTAPSATLTTTGALSCNATAISLTGAAVSVNSAVTTFSGVVACQSLIASAVVSSSYTPGVGNLL</sequence>
<proteinExistence type="predicted"/>
<evidence type="ECO:0000313" key="2">
    <source>
        <dbReference type="EMBL" id="MFC6705785.1"/>
    </source>
</evidence>
<dbReference type="InterPro" id="IPR037026">
    <property type="entry name" value="Vgr_OB-fold_dom_sf"/>
</dbReference>
<dbReference type="Proteomes" id="UP001596298">
    <property type="component" value="Unassembled WGS sequence"/>
</dbReference>
<name>A0ABW2AG38_9MICO</name>
<evidence type="ECO:0000313" key="3">
    <source>
        <dbReference type="Proteomes" id="UP001596298"/>
    </source>
</evidence>